<reference evidence="8 9" key="1">
    <citation type="submission" date="2017-05" db="EMBL/GenBank/DDBJ databases">
        <title>Vagococcus spp. assemblies.</title>
        <authorList>
            <person name="Gulvik C.A."/>
        </authorList>
    </citation>
    <scope>NUCLEOTIDE SEQUENCE [LARGE SCALE GENOMIC DNA]</scope>
    <source>
        <strain evidence="8 9">SS1714</strain>
    </source>
</reference>
<sequence>MITVTGIGPGETSLLLNRVLEEINQSDIVIGSSRQLEIVPEEFQGEKKVLPKKLSELEIFLTSNMEKRIVVLASGEPLLYGIGNWMTAKFDKQDVRIIPGISSMQYMFSQLKLSMNDTFFTSSHGKEPNYDVILLLPKVALVTDSKIGPYQLAEEIKKRGLKRTIFIGENLSYPEERIRKFNESNVPDEAFNMNVVVLLDEG</sequence>
<dbReference type="InterPro" id="IPR014777">
    <property type="entry name" value="4pyrrole_Mease_sub1"/>
</dbReference>
<dbReference type="GO" id="GO:0008276">
    <property type="term" value="F:protein methyltransferase activity"/>
    <property type="evidence" value="ECO:0007669"/>
    <property type="project" value="InterPro"/>
</dbReference>
<keyword evidence="4 8" id="KW-0808">Transferase</keyword>
<keyword evidence="2" id="KW-0169">Cobalamin biosynthesis</keyword>
<dbReference type="EMBL" id="JARQBZ010000001">
    <property type="protein sequence ID" value="MDT2832588.1"/>
    <property type="molecule type" value="Genomic_DNA"/>
</dbReference>
<evidence type="ECO:0000256" key="3">
    <source>
        <dbReference type="ARBA" id="ARBA00022603"/>
    </source>
</evidence>
<organism evidence="8 9">
    <name type="scientific">Vagococcus carniphilus</name>
    <dbReference type="NCBI Taxonomy" id="218144"/>
    <lineage>
        <taxon>Bacteria</taxon>
        <taxon>Bacillati</taxon>
        <taxon>Bacillota</taxon>
        <taxon>Bacilli</taxon>
        <taxon>Lactobacillales</taxon>
        <taxon>Enterococcaceae</taxon>
        <taxon>Vagococcus</taxon>
    </lineage>
</organism>
<dbReference type="PANTHER" id="PTHR43182:SF1">
    <property type="entry name" value="COBALT-PRECORRIN-7 C(5)-METHYLTRANSFERASE"/>
    <property type="match status" value="1"/>
</dbReference>
<dbReference type="GO" id="GO:0032259">
    <property type="term" value="P:methylation"/>
    <property type="evidence" value="ECO:0007669"/>
    <property type="project" value="UniProtKB-KW"/>
</dbReference>
<name>A0A430B6Y0_9ENTE</name>
<dbReference type="InterPro" id="IPR000878">
    <property type="entry name" value="4pyrrol_Mease"/>
</dbReference>
<comment type="caution">
    <text evidence="8">The sequence shown here is derived from an EMBL/GenBank/DDBJ whole genome shotgun (WGS) entry which is preliminary data.</text>
</comment>
<evidence type="ECO:0000256" key="1">
    <source>
        <dbReference type="ARBA" id="ARBA00004953"/>
    </source>
</evidence>
<dbReference type="Gene3D" id="3.30.950.10">
    <property type="entry name" value="Methyltransferase, Cobalt-precorrin-4 Transmethylase, Domain 2"/>
    <property type="match status" value="1"/>
</dbReference>
<dbReference type="EC" id="2.1.1.289" evidence="7"/>
<evidence type="ECO:0000256" key="2">
    <source>
        <dbReference type="ARBA" id="ARBA00022573"/>
    </source>
</evidence>
<dbReference type="InterPro" id="IPR035996">
    <property type="entry name" value="4pyrrol_Methylase_sf"/>
</dbReference>
<dbReference type="UniPathway" id="UPA00148"/>
<accession>A0A430B6Y0</accession>
<dbReference type="OrthoDB" id="9780707at2"/>
<dbReference type="NCBIfam" id="TIGR02467">
    <property type="entry name" value="CbiE"/>
    <property type="match status" value="1"/>
</dbReference>
<protein>
    <submittedName>
        <fullName evidence="7">Cobalt-precorrin-7 (C(5))-methyltransferase</fullName>
        <ecNumber evidence="7">2.1.1.289</ecNumber>
    </submittedName>
    <submittedName>
        <fullName evidence="8">Precorrin-6y C5,15-methyltransferase (Decarboxylating) subunit CbiE</fullName>
    </submittedName>
</protein>
<dbReference type="CDD" id="cd11644">
    <property type="entry name" value="Precorrin-6Y-MT"/>
    <property type="match status" value="1"/>
</dbReference>
<dbReference type="GO" id="GO:0009236">
    <property type="term" value="P:cobalamin biosynthetic process"/>
    <property type="evidence" value="ECO:0007669"/>
    <property type="project" value="UniProtKB-UniPathway"/>
</dbReference>
<dbReference type="EMBL" id="NGKB01000003">
    <property type="protein sequence ID" value="RSU16059.1"/>
    <property type="molecule type" value="Genomic_DNA"/>
</dbReference>
<dbReference type="SUPFAM" id="SSF53790">
    <property type="entry name" value="Tetrapyrrole methylase"/>
    <property type="match status" value="1"/>
</dbReference>
<dbReference type="Proteomes" id="UP001268577">
    <property type="component" value="Unassembled WGS sequence"/>
</dbReference>
<dbReference type="Pfam" id="PF00590">
    <property type="entry name" value="TP_methylase"/>
    <property type="match status" value="1"/>
</dbReference>
<dbReference type="Proteomes" id="UP000288028">
    <property type="component" value="Unassembled WGS sequence"/>
</dbReference>
<comment type="pathway">
    <text evidence="1">Cofactor biosynthesis; adenosylcobalamin biosynthesis.</text>
</comment>
<dbReference type="InterPro" id="IPR014776">
    <property type="entry name" value="4pyrrole_Mease_sub2"/>
</dbReference>
<dbReference type="InterPro" id="IPR050714">
    <property type="entry name" value="Cobalamin_biosynth_MTase"/>
</dbReference>
<dbReference type="Gene3D" id="3.40.1010.10">
    <property type="entry name" value="Cobalt-precorrin-4 Transmethylase, Domain 1"/>
    <property type="match status" value="1"/>
</dbReference>
<reference evidence="7" key="2">
    <citation type="submission" date="2023-03" db="EMBL/GenBank/DDBJ databases">
        <authorList>
            <person name="Shen W."/>
            <person name="Cai J."/>
        </authorList>
    </citation>
    <scope>NUCLEOTIDE SEQUENCE</scope>
    <source>
        <strain evidence="7">P96-3</strain>
    </source>
</reference>
<dbReference type="PANTHER" id="PTHR43182">
    <property type="entry name" value="COBALT-PRECORRIN-6B C(15)-METHYLTRANSFERASE (DECARBOXYLATING)"/>
    <property type="match status" value="1"/>
</dbReference>
<dbReference type="RefSeq" id="WP_126792073.1">
    <property type="nucleotide sequence ID" value="NZ_CP060720.1"/>
</dbReference>
<proteinExistence type="predicted"/>
<feature type="domain" description="Tetrapyrrole methylase" evidence="6">
    <location>
        <begin position="1"/>
        <end position="183"/>
    </location>
</feature>
<evidence type="ECO:0000313" key="7">
    <source>
        <dbReference type="EMBL" id="MDT2832588.1"/>
    </source>
</evidence>
<gene>
    <name evidence="8" type="ORF">CBF28_03675</name>
    <name evidence="7" type="ORF">P7H70_00860</name>
</gene>
<evidence type="ECO:0000313" key="9">
    <source>
        <dbReference type="Proteomes" id="UP000288028"/>
    </source>
</evidence>
<keyword evidence="9" id="KW-1185">Reference proteome</keyword>
<evidence type="ECO:0000256" key="5">
    <source>
        <dbReference type="ARBA" id="ARBA00022691"/>
    </source>
</evidence>
<evidence type="ECO:0000256" key="4">
    <source>
        <dbReference type="ARBA" id="ARBA00022679"/>
    </source>
</evidence>
<evidence type="ECO:0000259" key="6">
    <source>
        <dbReference type="Pfam" id="PF00590"/>
    </source>
</evidence>
<dbReference type="NCBIfam" id="NF004456">
    <property type="entry name" value="PRK05787.1-4"/>
    <property type="match status" value="1"/>
</dbReference>
<dbReference type="AlphaFoldDB" id="A0A430B6Y0"/>
<keyword evidence="3 8" id="KW-0489">Methyltransferase</keyword>
<evidence type="ECO:0000313" key="8">
    <source>
        <dbReference type="EMBL" id="RSU16059.1"/>
    </source>
</evidence>
<keyword evidence="5" id="KW-0949">S-adenosyl-L-methionine</keyword>
<dbReference type="GeneID" id="95581444"/>
<dbReference type="InterPro" id="IPR012818">
    <property type="entry name" value="CbiE"/>
</dbReference>